<name>A0ABM6K4Q5_PANSE</name>
<evidence type="ECO:0000313" key="1">
    <source>
        <dbReference type="EMBL" id="ARF48862.1"/>
    </source>
</evidence>
<accession>A0ABM6K4Q5</accession>
<dbReference type="RefSeq" id="WP_044241237.1">
    <property type="nucleotide sequence ID" value="NZ_AHIE01000001.1"/>
</dbReference>
<keyword evidence="2" id="KW-1185">Reference proteome</keyword>
<gene>
    <name evidence="1" type="ORF">DSJ_05610</name>
</gene>
<reference evidence="1 2" key="1">
    <citation type="submission" date="2016-10" db="EMBL/GenBank/DDBJ databases">
        <title>Complete Genome Assembly of Pantoea stewartii subsp. stewartii DC283, a Corn Pathogen.</title>
        <authorList>
            <person name="Duong D.A."/>
            <person name="Stevens A.M."/>
            <person name="Jensen R.V."/>
        </authorList>
    </citation>
    <scope>NUCLEOTIDE SEQUENCE [LARGE SCALE GENOMIC DNA]</scope>
    <source>
        <strain evidence="1 2">DC283</strain>
    </source>
</reference>
<organism evidence="1 2">
    <name type="scientific">Pantoea stewartii subsp. stewartii DC283</name>
    <dbReference type="NCBI Taxonomy" id="660596"/>
    <lineage>
        <taxon>Bacteria</taxon>
        <taxon>Pseudomonadati</taxon>
        <taxon>Pseudomonadota</taxon>
        <taxon>Gammaproteobacteria</taxon>
        <taxon>Enterobacterales</taxon>
        <taxon>Erwiniaceae</taxon>
        <taxon>Pantoea</taxon>
    </lineage>
</organism>
<dbReference type="EMBL" id="CP017581">
    <property type="protein sequence ID" value="ARF48862.1"/>
    <property type="molecule type" value="Genomic_DNA"/>
</dbReference>
<sequence>MISDEMLNKFIENPSDYGPAVIAMAKELQAYRQEFSEPFCFTDIAGVELCLQGTSFEAWPQIDAVIDSIPLYRKPTIPE</sequence>
<evidence type="ECO:0000313" key="2">
    <source>
        <dbReference type="Proteomes" id="UP000192380"/>
    </source>
</evidence>
<protein>
    <submittedName>
        <fullName evidence="1">Uncharacterized protein</fullName>
    </submittedName>
</protein>
<proteinExistence type="predicted"/>
<dbReference type="Proteomes" id="UP000192380">
    <property type="component" value="Chromosome"/>
</dbReference>